<dbReference type="SUPFAM" id="SSF47413">
    <property type="entry name" value="lambda repressor-like DNA-binding domains"/>
    <property type="match status" value="1"/>
</dbReference>
<comment type="caution">
    <text evidence="1">The sequence shown here is derived from an EMBL/GenBank/DDBJ whole genome shotgun (WGS) entry which is preliminary data.</text>
</comment>
<dbReference type="PANTHER" id="PTHR40275">
    <property type="entry name" value="SSL7038 PROTEIN"/>
    <property type="match status" value="1"/>
</dbReference>
<dbReference type="AlphaFoldDB" id="A0A5B0W683"/>
<dbReference type="InterPro" id="IPR014057">
    <property type="entry name" value="HI1420"/>
</dbReference>
<dbReference type="PANTHER" id="PTHR40275:SF1">
    <property type="entry name" value="SSL7038 PROTEIN"/>
    <property type="match status" value="1"/>
</dbReference>
<evidence type="ECO:0000313" key="1">
    <source>
        <dbReference type="EMBL" id="KAA1182098.1"/>
    </source>
</evidence>
<dbReference type="GO" id="GO:0003677">
    <property type="term" value="F:DNA binding"/>
    <property type="evidence" value="ECO:0007669"/>
    <property type="project" value="InterPro"/>
</dbReference>
<proteinExistence type="predicted"/>
<dbReference type="OrthoDB" id="9798416at2"/>
<gene>
    <name evidence="1" type="ORF">FP026_08405</name>
</gene>
<dbReference type="Proteomes" id="UP000323608">
    <property type="component" value="Unassembled WGS sequence"/>
</dbReference>
<accession>A0A5B0W683</accession>
<reference evidence="1 2" key="1">
    <citation type="submission" date="2019-07" db="EMBL/GenBank/DDBJ databases">
        <title>The Draft Genome Sequence of Rhizobium tropici SARCC-755 Associated with Superior Nodulation on Pigeonpea (Cajanus cajan (L.) Millsp.).</title>
        <authorList>
            <person name="Bopape F.L."/>
            <person name="Hassen A.I."/>
            <person name="Swanevelder Z.H."/>
            <person name="Gwata E.T."/>
        </authorList>
    </citation>
    <scope>NUCLEOTIDE SEQUENCE [LARGE SCALE GENOMIC DNA]</scope>
    <source>
        <strain evidence="1 2">SARCC-755</strain>
    </source>
</reference>
<evidence type="ECO:0000313" key="2">
    <source>
        <dbReference type="Proteomes" id="UP000323608"/>
    </source>
</evidence>
<dbReference type="NCBIfam" id="TIGR02684">
    <property type="entry name" value="dnstrm_HI1420"/>
    <property type="match status" value="1"/>
</dbReference>
<protein>
    <submittedName>
        <fullName evidence="1">Putative addiction module antidote protein</fullName>
    </submittedName>
</protein>
<dbReference type="InterPro" id="IPR010982">
    <property type="entry name" value="Lambda_DNA-bd_dom_sf"/>
</dbReference>
<organism evidence="1 2">
    <name type="scientific">Rhizobium tropici</name>
    <dbReference type="NCBI Taxonomy" id="398"/>
    <lineage>
        <taxon>Bacteria</taxon>
        <taxon>Pseudomonadati</taxon>
        <taxon>Pseudomonadota</taxon>
        <taxon>Alphaproteobacteria</taxon>
        <taxon>Hyphomicrobiales</taxon>
        <taxon>Rhizobiaceae</taxon>
        <taxon>Rhizobium/Agrobacterium group</taxon>
        <taxon>Rhizobium</taxon>
    </lineage>
</organism>
<name>A0A5B0W683_RHITR</name>
<dbReference type="Pfam" id="PF21716">
    <property type="entry name" value="dnstrm_HI1420"/>
    <property type="match status" value="1"/>
</dbReference>
<dbReference type="EMBL" id="VNIP01000006">
    <property type="protein sequence ID" value="KAA1182098.1"/>
    <property type="molecule type" value="Genomic_DNA"/>
</dbReference>
<sequence>MTIKTIPWDPTALLTSDEAIQEYLEIAFEDGDVTDIAIALGNIAKAKGMTHVAKEAGITREALYKSLSEKGDPKLSTLLGVMKALGLQLTVIPAHEAA</sequence>
<dbReference type="RefSeq" id="WP_149634181.1">
    <property type="nucleotide sequence ID" value="NZ_VNIP01000006.1"/>
</dbReference>